<gene>
    <name evidence="2" type="ORF">AB0T83_14095</name>
</gene>
<evidence type="ECO:0000313" key="3">
    <source>
        <dbReference type="Proteomes" id="UP001553161"/>
    </source>
</evidence>
<accession>A0ABV3L8N1</accession>
<proteinExistence type="predicted"/>
<keyword evidence="1" id="KW-0732">Signal</keyword>
<dbReference type="Proteomes" id="UP001553161">
    <property type="component" value="Unassembled WGS sequence"/>
</dbReference>
<feature type="chain" id="PRO_5045060440" evidence="1">
    <location>
        <begin position="21"/>
        <end position="120"/>
    </location>
</feature>
<dbReference type="RefSeq" id="WP_366193819.1">
    <property type="nucleotide sequence ID" value="NZ_JBFBVU010000019.1"/>
</dbReference>
<protein>
    <submittedName>
        <fullName evidence="2">Dihydrodipicolinate reductase</fullName>
    </submittedName>
</protein>
<organism evidence="2 3">
    <name type="scientific">Meridianimarinicoccus marinus</name>
    <dbReference type="NCBI Taxonomy" id="3231483"/>
    <lineage>
        <taxon>Bacteria</taxon>
        <taxon>Pseudomonadati</taxon>
        <taxon>Pseudomonadota</taxon>
        <taxon>Alphaproteobacteria</taxon>
        <taxon>Rhodobacterales</taxon>
        <taxon>Paracoccaceae</taxon>
        <taxon>Meridianimarinicoccus</taxon>
    </lineage>
</organism>
<reference evidence="2 3" key="1">
    <citation type="submission" date="2024-07" db="EMBL/GenBank/DDBJ databases">
        <authorList>
            <person name="Kang M."/>
        </authorList>
    </citation>
    <scope>NUCLEOTIDE SEQUENCE [LARGE SCALE GENOMIC DNA]</scope>
    <source>
        <strain evidence="2 3">DFM31</strain>
    </source>
</reference>
<dbReference type="EMBL" id="JBFBVU010000019">
    <property type="protein sequence ID" value="MEV8467906.1"/>
    <property type="molecule type" value="Genomic_DNA"/>
</dbReference>
<evidence type="ECO:0000256" key="1">
    <source>
        <dbReference type="SAM" id="SignalP"/>
    </source>
</evidence>
<keyword evidence="3" id="KW-1185">Reference proteome</keyword>
<name>A0ABV3L8N1_9RHOB</name>
<evidence type="ECO:0000313" key="2">
    <source>
        <dbReference type="EMBL" id="MEV8467906.1"/>
    </source>
</evidence>
<comment type="caution">
    <text evidence="2">The sequence shown here is derived from an EMBL/GenBank/DDBJ whole genome shotgun (WGS) entry which is preliminary data.</text>
</comment>
<feature type="signal peptide" evidence="1">
    <location>
        <begin position="1"/>
        <end position="20"/>
    </location>
</feature>
<sequence length="120" mass="13105">MPYRVFAWIAGVSVSLVATAAVADFSRITDKRTFAEMVAGRQLTRLGIELTVTPGGNIRGSAFGKQVSGAWEWQNGYFCRDLVWGERDLGFNCQEVALNGRALKFTSDRGEGPSASLTLR</sequence>